<keyword evidence="4" id="KW-1185">Reference proteome</keyword>
<sequence length="942" mass="106079">MEDKAHNELVKQFPKPDVPALHMPELDKWLVLIQGKQSLASLCWEQDLQVKQRNYIDAAGPLCILLQHLKKDPQVVQVGEAINLVLKSLSLLGHAVATVNKHRRRDIVKSMYILLTSLSSVNTLILCRSSSLVNLKPRNLTLLVNWLKKFPKPSSLRLRKMQAERILVVATVHQTLKGTMTIPLTQPVCLLEIKAVKIKKKKKPYNNNQPFQRAPSQGKPYLGGRGGTIKGSHLDRSPTSSPCKLPTRTTHRRNRGKPSVYSFTFPSSLCLHQFGEHSEGREAKVFSPELGTLNIRPVDPQHHKGSQARTNRESQARTNRESQTVKTALPHHLNPSQLALVEDEIISLLDKKAIASVPHHRKLFYSNLFLVEKRAGGQRPVINLYSLNSFVHHYHFKMEDLKLVADILCPQDFMCKIDLKDAYFAVPIHPEHQKLLCFQFQNVTYQFKCLPFGLTSAPWVFTKVLKPLVAFVRRLGLWICIYIDDILILNSRRGSSERCLSNDPPAGKSGVYYEHGKIYSFPFTGNGIPRCSSQLYTHELLPSRQQGCEPSERLQKISKFQDCLTVRPSTLNWQNDSSRGSCIPGSTPLQSTSTPEELLRHPESSPSSEDAESRAKPDAADWKLNSEVFKVLNQSFGPFTIGLFANRNNAQLERFYSYLPDPLAEQFDALVQPWREENAYAFPPFNLISKCLKKISVEGATLLIVCPVWPVQAWYPHLLQLLTSNPVLLPFHNNLQLDPLGNRHPLIINNSLPLAGWRVSGITSLQKAYQKKLPIFSSLPNADQRMLSTSPVGLSGVAGVTNNRLITFDQQSAISSTVPPLDRTPLGQHKIVCSFMKGVFNKSPFKPRYSSTWEVSLVTSLFEKWPIISNLELKRLSRKCAMLLALTSAKQQSDLHALDLAFVQFLPEGVVCCTSITEFKGNKQNVYLVVAKLNGHQFDTDA</sequence>
<gene>
    <name evidence="3" type="primary">gag-pol</name>
    <name evidence="3" type="ORF">AWC38_SpisGene6716</name>
</gene>
<dbReference type="Gene3D" id="3.10.10.10">
    <property type="entry name" value="HIV Type 1 Reverse Transcriptase, subunit A, domain 1"/>
    <property type="match status" value="1"/>
</dbReference>
<accession>A0A2B4SHI9</accession>
<dbReference type="CDD" id="cd03714">
    <property type="entry name" value="RT_DIRS1"/>
    <property type="match status" value="1"/>
</dbReference>
<dbReference type="AlphaFoldDB" id="A0A2B4SHI9"/>
<dbReference type="Proteomes" id="UP000225706">
    <property type="component" value="Unassembled WGS sequence"/>
</dbReference>
<dbReference type="PROSITE" id="PS50878">
    <property type="entry name" value="RT_POL"/>
    <property type="match status" value="1"/>
</dbReference>
<reference evidence="4" key="1">
    <citation type="journal article" date="2017" name="bioRxiv">
        <title>Comparative analysis of the genomes of Stylophora pistillata and Acropora digitifera provides evidence for extensive differences between species of corals.</title>
        <authorList>
            <person name="Voolstra C.R."/>
            <person name="Li Y."/>
            <person name="Liew Y.J."/>
            <person name="Baumgarten S."/>
            <person name="Zoccola D."/>
            <person name="Flot J.-F."/>
            <person name="Tambutte S."/>
            <person name="Allemand D."/>
            <person name="Aranda M."/>
        </authorList>
    </citation>
    <scope>NUCLEOTIDE SEQUENCE [LARGE SCALE GENOMIC DNA]</scope>
</reference>
<protein>
    <submittedName>
        <fullName evidence="3">Gag-Pol polyprotein</fullName>
    </submittedName>
</protein>
<comment type="caution">
    <text evidence="3">The sequence shown here is derived from an EMBL/GenBank/DDBJ whole genome shotgun (WGS) entry which is preliminary data.</text>
</comment>
<feature type="compositionally biased region" description="Basic and acidic residues" evidence="1">
    <location>
        <begin position="310"/>
        <end position="320"/>
    </location>
</feature>
<evidence type="ECO:0000259" key="2">
    <source>
        <dbReference type="PROSITE" id="PS50878"/>
    </source>
</evidence>
<dbReference type="InterPro" id="IPR000477">
    <property type="entry name" value="RT_dom"/>
</dbReference>
<dbReference type="Gene3D" id="3.30.70.270">
    <property type="match status" value="1"/>
</dbReference>
<dbReference type="InterPro" id="IPR043128">
    <property type="entry name" value="Rev_trsase/Diguanyl_cyclase"/>
</dbReference>
<dbReference type="InterPro" id="IPR052055">
    <property type="entry name" value="Hepadnavirus_pol/RT"/>
</dbReference>
<dbReference type="Pfam" id="PF00078">
    <property type="entry name" value="RVT_1"/>
    <property type="match status" value="1"/>
</dbReference>
<dbReference type="PANTHER" id="PTHR33050:SF7">
    <property type="entry name" value="RIBONUCLEASE H"/>
    <property type="match status" value="1"/>
</dbReference>
<feature type="domain" description="Reverse transcriptase" evidence="2">
    <location>
        <begin position="352"/>
        <end position="541"/>
    </location>
</feature>
<feature type="compositionally biased region" description="Polar residues" evidence="1">
    <location>
        <begin position="205"/>
        <end position="215"/>
    </location>
</feature>
<evidence type="ECO:0000256" key="1">
    <source>
        <dbReference type="SAM" id="MobiDB-lite"/>
    </source>
</evidence>
<feature type="region of interest" description="Disordered" evidence="1">
    <location>
        <begin position="293"/>
        <end position="326"/>
    </location>
</feature>
<dbReference type="OrthoDB" id="2371919at2759"/>
<evidence type="ECO:0000313" key="4">
    <source>
        <dbReference type="Proteomes" id="UP000225706"/>
    </source>
</evidence>
<dbReference type="EMBL" id="LSMT01000081">
    <property type="protein sequence ID" value="PFX28579.1"/>
    <property type="molecule type" value="Genomic_DNA"/>
</dbReference>
<dbReference type="InterPro" id="IPR043502">
    <property type="entry name" value="DNA/RNA_pol_sf"/>
</dbReference>
<feature type="region of interest" description="Disordered" evidence="1">
    <location>
        <begin position="205"/>
        <end position="258"/>
    </location>
</feature>
<dbReference type="SUPFAM" id="SSF56672">
    <property type="entry name" value="DNA/RNA polymerases"/>
    <property type="match status" value="1"/>
</dbReference>
<organism evidence="3 4">
    <name type="scientific">Stylophora pistillata</name>
    <name type="common">Smooth cauliflower coral</name>
    <dbReference type="NCBI Taxonomy" id="50429"/>
    <lineage>
        <taxon>Eukaryota</taxon>
        <taxon>Metazoa</taxon>
        <taxon>Cnidaria</taxon>
        <taxon>Anthozoa</taxon>
        <taxon>Hexacorallia</taxon>
        <taxon>Scleractinia</taxon>
        <taxon>Astrocoeniina</taxon>
        <taxon>Pocilloporidae</taxon>
        <taxon>Stylophora</taxon>
    </lineage>
</organism>
<dbReference type="PANTHER" id="PTHR33050">
    <property type="entry name" value="REVERSE TRANSCRIPTASE DOMAIN-CONTAINING PROTEIN"/>
    <property type="match status" value="1"/>
</dbReference>
<proteinExistence type="predicted"/>
<evidence type="ECO:0000313" key="3">
    <source>
        <dbReference type="EMBL" id="PFX28579.1"/>
    </source>
</evidence>
<feature type="region of interest" description="Disordered" evidence="1">
    <location>
        <begin position="575"/>
        <end position="617"/>
    </location>
</feature>
<name>A0A2B4SHI9_STYPI</name>